<organism evidence="2">
    <name type="scientific">Oryza punctata</name>
    <name type="common">Red rice</name>
    <dbReference type="NCBI Taxonomy" id="4537"/>
    <lineage>
        <taxon>Eukaryota</taxon>
        <taxon>Viridiplantae</taxon>
        <taxon>Streptophyta</taxon>
        <taxon>Embryophyta</taxon>
        <taxon>Tracheophyta</taxon>
        <taxon>Spermatophyta</taxon>
        <taxon>Magnoliopsida</taxon>
        <taxon>Liliopsida</taxon>
        <taxon>Poales</taxon>
        <taxon>Poaceae</taxon>
        <taxon>BOP clade</taxon>
        <taxon>Oryzoideae</taxon>
        <taxon>Oryzeae</taxon>
        <taxon>Oryzinae</taxon>
        <taxon>Oryza</taxon>
    </lineage>
</organism>
<dbReference type="PROSITE" id="PS51257">
    <property type="entry name" value="PROKAR_LIPOPROTEIN"/>
    <property type="match status" value="1"/>
</dbReference>
<dbReference type="Proteomes" id="UP000026962">
    <property type="component" value="Chromosome 1"/>
</dbReference>
<dbReference type="eggNOG" id="ENOG502R61S">
    <property type="taxonomic scope" value="Eukaryota"/>
</dbReference>
<evidence type="ECO:0000313" key="3">
    <source>
        <dbReference type="Proteomes" id="UP000026962"/>
    </source>
</evidence>
<feature type="chain" id="PRO_5002364144" evidence="1">
    <location>
        <begin position="33"/>
        <end position="100"/>
    </location>
</feature>
<keyword evidence="3" id="KW-1185">Reference proteome</keyword>
<dbReference type="HOGENOM" id="CLU_2240529_0_0_1"/>
<feature type="signal peptide" evidence="1">
    <location>
        <begin position="1"/>
        <end position="32"/>
    </location>
</feature>
<proteinExistence type="predicted"/>
<keyword evidence="1" id="KW-0732">Signal</keyword>
<accession>A0A0E0JI13</accession>
<dbReference type="EnsemblPlants" id="OPUNC01G13840.1">
    <property type="protein sequence ID" value="OPUNC01G13840.1"/>
    <property type="gene ID" value="OPUNC01G13840"/>
</dbReference>
<evidence type="ECO:0000256" key="1">
    <source>
        <dbReference type="SAM" id="SignalP"/>
    </source>
</evidence>
<evidence type="ECO:0000313" key="2">
    <source>
        <dbReference type="EnsemblPlants" id="OPUNC01G13840.1"/>
    </source>
</evidence>
<dbReference type="Gramene" id="OPUNC01G13840.1">
    <property type="protein sequence ID" value="OPUNC01G13840.1"/>
    <property type="gene ID" value="OPUNC01G13840"/>
</dbReference>
<dbReference type="AlphaFoldDB" id="A0A0E0JI13"/>
<protein>
    <submittedName>
        <fullName evidence="2">Uncharacterized protein</fullName>
    </submittedName>
</protein>
<sequence length="100" mass="10878">MARGRDDQQLLIRGLLLLLLLISCFFVHIAAAIDSDDFVVTATVDRGQRLLPASALQPQSVQAKVTAHPLSMKRRTRRSAATMMAVSKHQVPTGANPDSN</sequence>
<reference evidence="2" key="1">
    <citation type="submission" date="2015-04" db="UniProtKB">
        <authorList>
            <consortium name="EnsemblPlants"/>
        </authorList>
    </citation>
    <scope>IDENTIFICATION</scope>
</reference>
<reference evidence="2" key="2">
    <citation type="submission" date="2018-05" db="EMBL/GenBank/DDBJ databases">
        <title>OpunRS2 (Oryza punctata Reference Sequence Version 2).</title>
        <authorList>
            <person name="Zhang J."/>
            <person name="Kudrna D."/>
            <person name="Lee S."/>
            <person name="Talag J."/>
            <person name="Welchert J."/>
            <person name="Wing R.A."/>
        </authorList>
    </citation>
    <scope>NUCLEOTIDE SEQUENCE [LARGE SCALE GENOMIC DNA]</scope>
</reference>
<name>A0A0E0JI13_ORYPU</name>